<feature type="compositionally biased region" description="Acidic residues" evidence="1">
    <location>
        <begin position="37"/>
        <end position="52"/>
    </location>
</feature>
<reference evidence="3" key="2">
    <citation type="submission" date="2021-10" db="EMBL/GenBank/DDBJ databases">
        <title>Phylogenomics reveals ancestral predisposition of the termite-cultivated fungus Termitomyces towards a domesticated lifestyle.</title>
        <authorList>
            <person name="Auxier B."/>
            <person name="Grum-Grzhimaylo A."/>
            <person name="Cardenas M.E."/>
            <person name="Lodge J.D."/>
            <person name="Laessoe T."/>
            <person name="Pedersen O."/>
            <person name="Smith M.E."/>
            <person name="Kuyper T.W."/>
            <person name="Franco-Molano E.A."/>
            <person name="Baroni T.J."/>
            <person name="Aanen D.K."/>
        </authorList>
    </citation>
    <scope>NUCLEOTIDE SEQUENCE</scope>
    <source>
        <strain evidence="3">D49</strain>
    </source>
</reference>
<accession>A0A9P7FZ82</accession>
<proteinExistence type="predicted"/>
<dbReference type="OrthoDB" id="2538110at2759"/>
<comment type="caution">
    <text evidence="3">The sequence shown here is derived from an EMBL/GenBank/DDBJ whole genome shotgun (WGS) entry which is preliminary data.</text>
</comment>
<feature type="region of interest" description="Disordered" evidence="1">
    <location>
        <begin position="1"/>
        <end position="55"/>
    </location>
</feature>
<keyword evidence="2" id="KW-0812">Transmembrane</keyword>
<feature type="region of interest" description="Disordered" evidence="1">
    <location>
        <begin position="149"/>
        <end position="169"/>
    </location>
</feature>
<evidence type="ECO:0000313" key="3">
    <source>
        <dbReference type="EMBL" id="KAG5637527.1"/>
    </source>
</evidence>
<feature type="compositionally biased region" description="Polar residues" evidence="1">
    <location>
        <begin position="1"/>
        <end position="13"/>
    </location>
</feature>
<gene>
    <name evidence="3" type="ORF">H0H81_004223</name>
</gene>
<evidence type="ECO:0000256" key="2">
    <source>
        <dbReference type="SAM" id="Phobius"/>
    </source>
</evidence>
<keyword evidence="4" id="KW-1185">Reference proteome</keyword>
<dbReference type="Proteomes" id="UP000717328">
    <property type="component" value="Unassembled WGS sequence"/>
</dbReference>
<sequence>MTSVSPKLSSTDPTWPHDAVADLGPSTSEKDDHEVPSNDEEDNEDREEEDTEDLHVAQPASRNWLLFLVSAFFLLCAVIIARHNFYKDRKPQVIYASRYSKEHKFRPAASPIITETLKDGRIRIRGAGPTPELIPMPTPARKIKKKNIKKKGTVGKGKGKAARASGRRM</sequence>
<name>A0A9P7FZ82_9AGAR</name>
<dbReference type="AlphaFoldDB" id="A0A9P7FZ82"/>
<reference evidence="3" key="1">
    <citation type="submission" date="2021-02" db="EMBL/GenBank/DDBJ databases">
        <authorList>
            <person name="Nieuwenhuis M."/>
            <person name="Van De Peppel L.J.J."/>
        </authorList>
    </citation>
    <scope>NUCLEOTIDE SEQUENCE</scope>
    <source>
        <strain evidence="3">D49</strain>
    </source>
</reference>
<feature type="transmembrane region" description="Helical" evidence="2">
    <location>
        <begin position="64"/>
        <end position="81"/>
    </location>
</feature>
<organism evidence="3 4">
    <name type="scientific">Sphagnurus paluster</name>
    <dbReference type="NCBI Taxonomy" id="117069"/>
    <lineage>
        <taxon>Eukaryota</taxon>
        <taxon>Fungi</taxon>
        <taxon>Dikarya</taxon>
        <taxon>Basidiomycota</taxon>
        <taxon>Agaricomycotina</taxon>
        <taxon>Agaricomycetes</taxon>
        <taxon>Agaricomycetidae</taxon>
        <taxon>Agaricales</taxon>
        <taxon>Tricholomatineae</taxon>
        <taxon>Lyophyllaceae</taxon>
        <taxon>Sphagnurus</taxon>
    </lineage>
</organism>
<dbReference type="EMBL" id="JABCKI010005822">
    <property type="protein sequence ID" value="KAG5637527.1"/>
    <property type="molecule type" value="Genomic_DNA"/>
</dbReference>
<keyword evidence="2" id="KW-1133">Transmembrane helix</keyword>
<keyword evidence="2" id="KW-0472">Membrane</keyword>
<evidence type="ECO:0000256" key="1">
    <source>
        <dbReference type="SAM" id="MobiDB-lite"/>
    </source>
</evidence>
<protein>
    <submittedName>
        <fullName evidence="3">Uncharacterized protein</fullName>
    </submittedName>
</protein>
<evidence type="ECO:0000313" key="4">
    <source>
        <dbReference type="Proteomes" id="UP000717328"/>
    </source>
</evidence>